<name>A0A0T6B7B7_9SCAR</name>
<feature type="domain" description="Cation efflux protein cytoplasmic" evidence="3">
    <location>
        <begin position="14"/>
        <end position="82"/>
    </location>
</feature>
<sequence>FLILLQTIPASINITNLKKELLEHFPDIVNVHDLHVWQLTVHKVISTVHITFQNPKVYAKIIDEIIQFFTDYGITQVTIQPEFGSRIPGESSCLMQCESEGCKPCVCCPNIAEIENRINKTKSQSKEKIFENENI</sequence>
<dbReference type="SUPFAM" id="SSF160240">
    <property type="entry name" value="Cation efflux protein cytoplasmic domain-like"/>
    <property type="match status" value="1"/>
</dbReference>
<dbReference type="GO" id="GO:0016020">
    <property type="term" value="C:membrane"/>
    <property type="evidence" value="ECO:0007669"/>
    <property type="project" value="TreeGrafter"/>
</dbReference>
<evidence type="ECO:0000313" key="4">
    <source>
        <dbReference type="EMBL" id="KRT83242.1"/>
    </source>
</evidence>
<dbReference type="InterPro" id="IPR027470">
    <property type="entry name" value="Cation_efflux_CTD"/>
</dbReference>
<protein>
    <recommendedName>
        <fullName evidence="3">Cation efflux protein cytoplasmic domain-containing protein</fullName>
    </recommendedName>
</protein>
<dbReference type="OrthoDB" id="29444at2759"/>
<evidence type="ECO:0000256" key="1">
    <source>
        <dbReference type="ARBA" id="ARBA00008873"/>
    </source>
</evidence>
<keyword evidence="2" id="KW-0862">Zinc</keyword>
<dbReference type="PANTHER" id="PTHR45820">
    <property type="entry name" value="FI23527P1"/>
    <property type="match status" value="1"/>
</dbReference>
<dbReference type="InterPro" id="IPR036837">
    <property type="entry name" value="Cation_efflux_CTD_sf"/>
</dbReference>
<dbReference type="GO" id="GO:0010312">
    <property type="term" value="P:detoxification of zinc ion"/>
    <property type="evidence" value="ECO:0007669"/>
    <property type="project" value="TreeGrafter"/>
</dbReference>
<gene>
    <name evidence="4" type="ORF">AMK59_3161</name>
</gene>
<comment type="similarity">
    <text evidence="1">Belongs to the cation diffusion facilitator (CDF) transporter (TC 2.A.4) family. SLC30A subfamily.</text>
</comment>
<dbReference type="AlphaFoldDB" id="A0A0T6B7B7"/>
<dbReference type="Proteomes" id="UP000051574">
    <property type="component" value="Unassembled WGS sequence"/>
</dbReference>
<comment type="caution">
    <text evidence="4">The sequence shown here is derived from an EMBL/GenBank/DDBJ whole genome shotgun (WGS) entry which is preliminary data.</text>
</comment>
<feature type="non-terminal residue" evidence="4">
    <location>
        <position position="135"/>
    </location>
</feature>
<reference evidence="4 5" key="1">
    <citation type="submission" date="2015-09" db="EMBL/GenBank/DDBJ databases">
        <title>Draft genome of the scarab beetle Oryctes borbonicus.</title>
        <authorList>
            <person name="Meyer J.M."/>
            <person name="Markov G.V."/>
            <person name="Baskaran P."/>
            <person name="Herrmann M."/>
            <person name="Sommer R.J."/>
            <person name="Roedelsperger C."/>
        </authorList>
    </citation>
    <scope>NUCLEOTIDE SEQUENCE [LARGE SCALE GENOMIC DNA]</scope>
    <source>
        <strain evidence="4">OB123</strain>
        <tissue evidence="4">Whole animal</tissue>
    </source>
</reference>
<evidence type="ECO:0000313" key="5">
    <source>
        <dbReference type="Proteomes" id="UP000051574"/>
    </source>
</evidence>
<organism evidence="4 5">
    <name type="scientific">Oryctes borbonicus</name>
    <dbReference type="NCBI Taxonomy" id="1629725"/>
    <lineage>
        <taxon>Eukaryota</taxon>
        <taxon>Metazoa</taxon>
        <taxon>Ecdysozoa</taxon>
        <taxon>Arthropoda</taxon>
        <taxon>Hexapoda</taxon>
        <taxon>Insecta</taxon>
        <taxon>Pterygota</taxon>
        <taxon>Neoptera</taxon>
        <taxon>Endopterygota</taxon>
        <taxon>Coleoptera</taxon>
        <taxon>Polyphaga</taxon>
        <taxon>Scarabaeiformia</taxon>
        <taxon>Scarabaeidae</taxon>
        <taxon>Dynastinae</taxon>
        <taxon>Oryctes</taxon>
    </lineage>
</organism>
<dbReference type="EMBL" id="LJIG01009357">
    <property type="protein sequence ID" value="KRT83242.1"/>
    <property type="molecule type" value="Genomic_DNA"/>
</dbReference>
<dbReference type="Pfam" id="PF16916">
    <property type="entry name" value="ZT_dimer"/>
    <property type="match status" value="1"/>
</dbReference>
<evidence type="ECO:0000259" key="3">
    <source>
        <dbReference type="Pfam" id="PF16916"/>
    </source>
</evidence>
<feature type="non-terminal residue" evidence="4">
    <location>
        <position position="1"/>
    </location>
</feature>
<dbReference type="PANTHER" id="PTHR45820:SF9">
    <property type="entry name" value="FI23527P1"/>
    <property type="match status" value="1"/>
</dbReference>
<evidence type="ECO:0000256" key="2">
    <source>
        <dbReference type="ARBA" id="ARBA00022833"/>
    </source>
</evidence>
<accession>A0A0T6B7B7</accession>
<dbReference type="GO" id="GO:0005385">
    <property type="term" value="F:zinc ion transmembrane transporter activity"/>
    <property type="evidence" value="ECO:0007669"/>
    <property type="project" value="TreeGrafter"/>
</dbReference>
<proteinExistence type="inferred from homology"/>
<dbReference type="GO" id="GO:0006882">
    <property type="term" value="P:intracellular zinc ion homeostasis"/>
    <property type="evidence" value="ECO:0007669"/>
    <property type="project" value="TreeGrafter"/>
</dbReference>
<keyword evidence="5" id="KW-1185">Reference proteome</keyword>